<evidence type="ECO:0000313" key="4">
    <source>
        <dbReference type="EMBL" id="KAK8442748.1"/>
    </source>
</evidence>
<dbReference type="InterPro" id="IPR022794">
    <property type="entry name" value="Bul1_C"/>
</dbReference>
<dbReference type="PANTHER" id="PTHR31904:SF1">
    <property type="entry name" value="BYPASS OF STOP CODON PROTEIN 5-RELATED"/>
    <property type="match status" value="1"/>
</dbReference>
<feature type="domain" description="Bul1 C-terminal" evidence="3">
    <location>
        <begin position="646"/>
        <end position="744"/>
    </location>
</feature>
<dbReference type="Pfam" id="PF04425">
    <property type="entry name" value="Bul1_N"/>
    <property type="match status" value="2"/>
</dbReference>
<reference evidence="5" key="2">
    <citation type="submission" date="2017-11" db="EMBL/GenBank/DDBJ databases">
        <title>Candida auris genome assembly and annotation.</title>
        <authorList>
            <person name="Munoz J.F."/>
            <person name="Gade L.G."/>
            <person name="Chow N.A."/>
            <person name="Litvintseva A.P."/>
            <person name="Loparev V.N."/>
            <person name="Cuomo C.A."/>
        </authorList>
    </citation>
    <scope>NUCLEOTIDE SEQUENCE</scope>
    <source>
        <strain evidence="5">B8441</strain>
    </source>
</reference>
<reference evidence="5 6" key="1">
    <citation type="journal article" date="2017" name="Clin. Infect. Dis.">
        <title>Simultaneous emergence of multidrug-resistant Candida auris on 3 continents confirmed by whole-genome sequencing and epidemiological analyses.</title>
        <authorList>
            <person name="Lockhart S.R."/>
            <person name="Etienne K.A."/>
            <person name="Vallabhaneni S."/>
            <person name="Farooqi J."/>
            <person name="Chowdhary A."/>
            <person name="Govender N.P."/>
            <person name="Colombo A.L."/>
            <person name="Calvo B."/>
            <person name="Cuomo C.A."/>
            <person name="Desjardins C.A."/>
            <person name="Berkow E.L."/>
            <person name="Castanheira M."/>
            <person name="Magobo R.E."/>
            <person name="Jabeen K."/>
            <person name="Asghar R.J."/>
            <person name="Meis J.F."/>
            <person name="Jackson B."/>
            <person name="Chiller T."/>
            <person name="Litvintseva A.P."/>
        </authorList>
    </citation>
    <scope>NUCLEOTIDE SEQUENCE [LARGE SCALE GENOMIC DNA]</scope>
    <source>
        <strain evidence="5 6">B8441</strain>
    </source>
</reference>
<evidence type="ECO:0000259" key="2">
    <source>
        <dbReference type="Pfam" id="PF04425"/>
    </source>
</evidence>
<feature type="domain" description="Bul1 N-terminal" evidence="2">
    <location>
        <begin position="55"/>
        <end position="101"/>
    </location>
</feature>
<comment type="caution">
    <text evidence="5">The sequence shown here is derived from an EMBL/GenBank/DDBJ whole genome shotgun (WGS) entry which is preliminary data.</text>
</comment>
<dbReference type="VEuPathDB" id="FungiDB:CJI97_003311"/>
<dbReference type="VEuPathDB" id="FungiDB:CJI96_0001773"/>
<dbReference type="VEuPathDB" id="FungiDB:CJJ07_004842"/>
<proteinExistence type="predicted"/>
<reference evidence="4" key="4">
    <citation type="submission" date="2024-03" db="EMBL/GenBank/DDBJ databases">
        <title>Improved genome assembly of Candida auris strain B8441 and annotation of B11205.</title>
        <authorList>
            <person name="Cauldron N.C."/>
            <person name="Shea T."/>
            <person name="Cuomo C.A."/>
        </authorList>
    </citation>
    <scope>NUCLEOTIDE SEQUENCE</scope>
    <source>
        <strain evidence="4">B8441</strain>
    </source>
</reference>
<feature type="region of interest" description="Disordered" evidence="1">
    <location>
        <begin position="316"/>
        <end position="362"/>
    </location>
</feature>
<sequence length="745" mass="83709">MGLFSKSSKSSSPVPTPGSSSSARNASMRSSTSSSSEEFRDPRAGPQPLLSPAYEDVPMWNILPSYQLYESTFSKSIEPSQEDLRHEPPMYEVASGPSSGEEGASDGDYFSQAPDRGTFTRWENSVLGNTHNLKKLSSISPSWAETLKIDIKLTSKPCQIGIAPDIIDASKLEFSQGDSIHGFVTIHNISKVEFSYDMFSVLFEGRVSVNGEDPNKPAIFYKFLNMLDYKASWTPAFFMGSSTDGVEIDPYDGCNMMLSNDKKFLPGVVYKKFFDFTIPEKLLEVACEPHDLPCHCELLPSIGLDKEQFLQSLRKLREKSGTSSKQHKPSFSIGGSPESPIQPKKQGPTSLGRKPTPKNLRVKDFSFPDTSVSYCVEARIFGRLSLYDKEATKDKDEFIILKDSNYPVRIIPRNSGIRTAEHERGAQQYYDQFYKEVKSSIEIGRSLDNKSDGPNRRPSVLKNKQLYNRESFEDVTARAQDQSVYEVFLPFKKKSLTQPAKVIGMLCAKTPKDEYVVRYQPPYTYQPYSPRSLKLGRSFTVPLDLSFQFVESSGANARTHNPPDIRSINVEIVLCTYRSRKYPIPVEFTKNMQFQNKPASDSLEKYVVQPFSVFLSELADLTTRHSIDALNLDNQAIMDIKCLAKLSVKYNTIKVDNVKSDVQSSWKKADDKGMKFTKKIGVSVNLDGLFNKEVNKSSDDISSEAVCLVPTFQGCIMGRYYYVNLQVKLSNNDSLTVKVPLRIQA</sequence>
<organism evidence="5">
    <name type="scientific">Candidozyma auris</name>
    <name type="common">Yeast</name>
    <name type="synonym">Candida auris</name>
    <dbReference type="NCBI Taxonomy" id="498019"/>
    <lineage>
        <taxon>Eukaryota</taxon>
        <taxon>Fungi</taxon>
        <taxon>Dikarya</taxon>
        <taxon>Ascomycota</taxon>
        <taxon>Saccharomycotina</taxon>
        <taxon>Pichiomycetes</taxon>
        <taxon>Metschnikowiaceae</taxon>
        <taxon>Candidozyma</taxon>
    </lineage>
</organism>
<protein>
    <recommendedName>
        <fullName evidence="7">Bul1 N-terminal domain-containing protein</fullName>
    </recommendedName>
</protein>
<feature type="compositionally biased region" description="Low complexity" evidence="1">
    <location>
        <begin position="1"/>
        <end position="36"/>
    </location>
</feature>
<dbReference type="AlphaFoldDB" id="A0A2H0ZLY3"/>
<name>A0A2H0ZLY3_CANAR</name>
<dbReference type="OMA" id="MWNILPS"/>
<feature type="region of interest" description="Disordered" evidence="1">
    <location>
        <begin position="89"/>
        <end position="114"/>
    </location>
</feature>
<dbReference type="VEuPathDB" id="FungiDB:B9J08_003236"/>
<reference evidence="4 6" key="3">
    <citation type="journal article" date="2018" name="Nat. Commun.">
        <title>Genomic insights into multidrug-resistance, mating and virulence in Candida auris and related emerging species.</title>
        <authorList>
            <person name="Munoz J.F."/>
            <person name="Gade L."/>
            <person name="Chow N.A."/>
            <person name="Loparev V.N."/>
            <person name="Juieng P."/>
            <person name="Berkow E.L."/>
            <person name="Farrer R.A."/>
            <person name="Litvintseva A.P."/>
            <person name="Cuomo C.A."/>
        </authorList>
    </citation>
    <scope>GENOME REANNOTATION</scope>
    <source>
        <strain evidence="4 6">B8441</strain>
    </source>
</reference>
<evidence type="ECO:0000313" key="5">
    <source>
        <dbReference type="EMBL" id="PIS51639.1"/>
    </source>
</evidence>
<keyword evidence="6" id="KW-1185">Reference proteome</keyword>
<dbReference type="Pfam" id="PF04426">
    <property type="entry name" value="Bul1_C"/>
    <property type="match status" value="1"/>
</dbReference>
<dbReference type="VEuPathDB" id="FungiDB:CJJ09_000868"/>
<dbReference type="InterPro" id="IPR007519">
    <property type="entry name" value="Bul1_N"/>
</dbReference>
<dbReference type="PANTHER" id="PTHR31904">
    <property type="entry name" value="BYPASS OF STOP CODON PROTEIN 5-RELATED"/>
    <property type="match status" value="1"/>
</dbReference>
<dbReference type="EMBL" id="PEKT02000007">
    <property type="protein sequence ID" value="PIS51639.1"/>
    <property type="molecule type" value="Genomic_DNA"/>
</dbReference>
<dbReference type="Proteomes" id="UP000230249">
    <property type="component" value="Unassembled WGS sequence"/>
</dbReference>
<gene>
    <name evidence="5" type="ORF">B9J08_003236</name>
    <name evidence="4" type="ORF">B9J08_01097</name>
</gene>
<accession>A0A5Q7YEC6</accession>
<evidence type="ECO:0000259" key="3">
    <source>
        <dbReference type="Pfam" id="PF04426"/>
    </source>
</evidence>
<dbReference type="EMBL" id="PEKT03000001">
    <property type="protein sequence ID" value="KAK8442748.1"/>
    <property type="molecule type" value="Genomic_DNA"/>
</dbReference>
<evidence type="ECO:0008006" key="7">
    <source>
        <dbReference type="Google" id="ProtNLM"/>
    </source>
</evidence>
<feature type="compositionally biased region" description="Low complexity" evidence="1">
    <location>
        <begin position="94"/>
        <end position="108"/>
    </location>
</feature>
<evidence type="ECO:0000256" key="1">
    <source>
        <dbReference type="SAM" id="MobiDB-lite"/>
    </source>
</evidence>
<feature type="region of interest" description="Disordered" evidence="1">
    <location>
        <begin position="1"/>
        <end position="53"/>
    </location>
</feature>
<dbReference type="VEuPathDB" id="FungiDB:QG37_02059"/>
<feature type="domain" description="Bul1 N-terminal" evidence="2">
    <location>
        <begin position="118"/>
        <end position="455"/>
    </location>
</feature>
<evidence type="ECO:0000313" key="6">
    <source>
        <dbReference type="Proteomes" id="UP000230249"/>
    </source>
</evidence>
<accession>A0A2H0ZLY3</accession>
<dbReference type="InterPro" id="IPR039634">
    <property type="entry name" value="Bul1-like"/>
</dbReference>